<feature type="transmembrane region" description="Helical" evidence="2">
    <location>
        <begin position="195"/>
        <end position="212"/>
    </location>
</feature>
<dbReference type="AlphaFoldDB" id="A0A919QEF0"/>
<dbReference type="RefSeq" id="WP_204042932.1">
    <property type="nucleotide sequence ID" value="NZ_BOOA01000037.1"/>
</dbReference>
<name>A0A919QEF0_9ACTN</name>
<keyword evidence="2" id="KW-1133">Transmembrane helix</keyword>
<organism evidence="3 4">
    <name type="scientific">Acrocarpospora phusangensis</name>
    <dbReference type="NCBI Taxonomy" id="1070424"/>
    <lineage>
        <taxon>Bacteria</taxon>
        <taxon>Bacillati</taxon>
        <taxon>Actinomycetota</taxon>
        <taxon>Actinomycetes</taxon>
        <taxon>Streptosporangiales</taxon>
        <taxon>Streptosporangiaceae</taxon>
        <taxon>Acrocarpospora</taxon>
    </lineage>
</organism>
<keyword evidence="4" id="KW-1185">Reference proteome</keyword>
<feature type="transmembrane region" description="Helical" evidence="2">
    <location>
        <begin position="171"/>
        <end position="189"/>
    </location>
</feature>
<keyword evidence="2" id="KW-0812">Transmembrane</keyword>
<evidence type="ECO:0000313" key="4">
    <source>
        <dbReference type="Proteomes" id="UP000640052"/>
    </source>
</evidence>
<keyword evidence="2" id="KW-0472">Membrane</keyword>
<reference evidence="3" key="1">
    <citation type="submission" date="2021-01" db="EMBL/GenBank/DDBJ databases">
        <title>Whole genome shotgun sequence of Acrocarpospora phusangensis NBRC 108782.</title>
        <authorList>
            <person name="Komaki H."/>
            <person name="Tamura T."/>
        </authorList>
    </citation>
    <scope>NUCLEOTIDE SEQUENCE</scope>
    <source>
        <strain evidence="3">NBRC 108782</strain>
    </source>
</reference>
<dbReference type="EMBL" id="BOOA01000037">
    <property type="protein sequence ID" value="GIH26244.1"/>
    <property type="molecule type" value="Genomic_DNA"/>
</dbReference>
<comment type="caution">
    <text evidence="3">The sequence shown here is derived from an EMBL/GenBank/DDBJ whole genome shotgun (WGS) entry which is preliminary data.</text>
</comment>
<evidence type="ECO:0000256" key="1">
    <source>
        <dbReference type="SAM" id="MobiDB-lite"/>
    </source>
</evidence>
<gene>
    <name evidence="3" type="ORF">Aph01nite_45540</name>
</gene>
<accession>A0A919QEF0</accession>
<feature type="compositionally biased region" description="Basic residues" evidence="1">
    <location>
        <begin position="246"/>
        <end position="268"/>
    </location>
</feature>
<protein>
    <submittedName>
        <fullName evidence="3">Uncharacterized protein</fullName>
    </submittedName>
</protein>
<feature type="transmembrane region" description="Helical" evidence="2">
    <location>
        <begin position="30"/>
        <end position="48"/>
    </location>
</feature>
<sequence length="268" mass="29288">MSGGAFLLVIAAVAAGPEYGYRGEEDLAPFMLIASAIGFACVVLAWAVRAGLAWIAATAAPQSARVTAYHSVTGGRGRMKVYTSSAFLEITSGATGKARYQRVMWDPVLNQIPQEFAVQVRVRGWGRLRRAVVDLPGGRIWPAGRLRRRTPRFAFLTSRDPSESKPPRPQLIFILLAAFVGIQLGLNGLAGPLGVLANVGLAIAGVIFWWAWTGGDAITEDLQNREASNQRPVWLTRIAVPDTRPYRQRNGGRGRRRRGRSGTGRRRR</sequence>
<dbReference type="Proteomes" id="UP000640052">
    <property type="component" value="Unassembled WGS sequence"/>
</dbReference>
<feature type="region of interest" description="Disordered" evidence="1">
    <location>
        <begin position="244"/>
        <end position="268"/>
    </location>
</feature>
<evidence type="ECO:0000313" key="3">
    <source>
        <dbReference type="EMBL" id="GIH26244.1"/>
    </source>
</evidence>
<proteinExistence type="predicted"/>
<evidence type="ECO:0000256" key="2">
    <source>
        <dbReference type="SAM" id="Phobius"/>
    </source>
</evidence>